<sequence length="24" mass="2922">MKYFMMGLSFILLVWVGTFFMMVE</sequence>
<proteinExistence type="predicted"/>
<comment type="caution">
    <text evidence="2">The sequence shown here is derived from an EMBL/GenBank/DDBJ whole genome shotgun (WGS) entry which is preliminary data.</text>
</comment>
<evidence type="ECO:0000313" key="3">
    <source>
        <dbReference type="Proteomes" id="UP000268615"/>
    </source>
</evidence>
<dbReference type="InterPro" id="IPR047846">
    <property type="entry name" value="YpdK"/>
</dbReference>
<dbReference type="RefSeq" id="WP_124024336.1">
    <property type="nucleotide sequence ID" value="NZ_RPOH01000044.1"/>
</dbReference>
<keyword evidence="1" id="KW-1133">Transmembrane helix</keyword>
<organism evidence="2 3">
    <name type="scientific">Buttiauxella warmboldiae</name>
    <dbReference type="NCBI Taxonomy" id="82993"/>
    <lineage>
        <taxon>Bacteria</taxon>
        <taxon>Pseudomonadati</taxon>
        <taxon>Pseudomonadota</taxon>
        <taxon>Gammaproteobacteria</taxon>
        <taxon>Enterobacterales</taxon>
        <taxon>Enterobacteriaceae</taxon>
        <taxon>Buttiauxella</taxon>
    </lineage>
</organism>
<dbReference type="GO" id="GO:0016020">
    <property type="term" value="C:membrane"/>
    <property type="evidence" value="ECO:0007669"/>
    <property type="project" value="InterPro"/>
</dbReference>
<gene>
    <name evidence="2" type="primary">ypdK</name>
    <name evidence="2" type="ORF">EHN07_11775</name>
</gene>
<keyword evidence="1" id="KW-0812">Transmembrane</keyword>
<accession>A0A3N5E4U5</accession>
<evidence type="ECO:0000313" key="2">
    <source>
        <dbReference type="EMBL" id="RPH26703.1"/>
    </source>
</evidence>
<name>A0A3N5E4U5_9ENTR</name>
<dbReference type="AlphaFoldDB" id="A0A3N5E4U5"/>
<keyword evidence="1" id="KW-0472">Membrane</keyword>
<keyword evidence="3" id="KW-1185">Reference proteome</keyword>
<dbReference type="EMBL" id="RPOH01000044">
    <property type="protein sequence ID" value="RPH26703.1"/>
    <property type="molecule type" value="Genomic_DNA"/>
</dbReference>
<reference evidence="2 3" key="1">
    <citation type="submission" date="2018-11" db="EMBL/GenBank/DDBJ databases">
        <title>Draft genome sequence of Buttiauxella warmboldiae CCUG 35512.</title>
        <authorList>
            <person name="Salva-Serra F."/>
            <person name="Marathe N."/>
            <person name="Moore E."/>
            <person name="Svensson L."/>
            <person name="Engstrom-Jakobsson H."/>
        </authorList>
    </citation>
    <scope>NUCLEOTIDE SEQUENCE [LARGE SCALE GENOMIC DNA]</scope>
    <source>
        <strain evidence="2 3">CCUG 35512</strain>
    </source>
</reference>
<evidence type="ECO:0000256" key="1">
    <source>
        <dbReference type="SAM" id="Phobius"/>
    </source>
</evidence>
<dbReference type="Proteomes" id="UP000268615">
    <property type="component" value="Unassembled WGS sequence"/>
</dbReference>
<feature type="transmembrane region" description="Helical" evidence="1">
    <location>
        <begin position="6"/>
        <end position="23"/>
    </location>
</feature>
<protein>
    <submittedName>
        <fullName evidence="2">Membrane protein YpdK</fullName>
    </submittedName>
</protein>
<dbReference type="NCBIfam" id="NF033437">
    <property type="entry name" value="YpdK"/>
    <property type="match status" value="1"/>
</dbReference>